<feature type="compositionally biased region" description="Pro residues" evidence="1">
    <location>
        <begin position="322"/>
        <end position="337"/>
    </location>
</feature>
<feature type="compositionally biased region" description="Basic and acidic residues" evidence="1">
    <location>
        <begin position="18"/>
        <end position="31"/>
    </location>
</feature>
<feature type="region of interest" description="Disordered" evidence="1">
    <location>
        <begin position="318"/>
        <end position="390"/>
    </location>
</feature>
<keyword evidence="2" id="KW-0472">Membrane</keyword>
<dbReference type="EMBL" id="HBIV01024322">
    <property type="protein sequence ID" value="CAE0665867.1"/>
    <property type="molecule type" value="Transcribed_RNA"/>
</dbReference>
<evidence type="ECO:0000313" key="3">
    <source>
        <dbReference type="EMBL" id="CAE0665867.1"/>
    </source>
</evidence>
<name>A0A7S3YYM0_9EUKA</name>
<evidence type="ECO:0000256" key="1">
    <source>
        <dbReference type="SAM" id="MobiDB-lite"/>
    </source>
</evidence>
<feature type="compositionally biased region" description="Polar residues" evidence="1">
    <location>
        <begin position="374"/>
        <end position="383"/>
    </location>
</feature>
<sequence>MAGVARRRPKRRPARVSKQREAERHLIESLRRKSHHLFAQAHLDTPPRPPRSGDVGAGALAVAAAATSLSDAGSTSASPPHTPSQSLHLISPGLPALASAMEKEQAKEEGERGLDAEAVEDVKDATIVSWSPWSTMPTAQYGSQNGSTGIGGPAGCVGPPACRPDANASCCAATRHGRKHLCIGVSLMCLGLSLGLAASPGPIVLAEQLHLMRLHGVNERWHETFRDEFLLEFKATVAGVQPESHPIEMSVSEDLGDLQGAFRQFQQHTDMDYHPVRFEGRLPITVKPPPVAHVATRVRTGYGGGAYADHDNVTIAIWLPSSPSPDAPLPPPPSPPPKDPRHHDQPLITPPSQKQRRWHRQQQRAPIASPPQPRTHSASSTPNCAAAASTSPVSVTVGSPLFRASPGGRRLEQLSSVSLVVSRHPATQQWTLAPAERPVVAYSASAVSSLYYRSHEIVVSLRSERDPLVYFVSGPDISWHGEAMWLWMALLSAAAGSMLGGVVIAWIGARMMCACCRGGAGAPPLASENRRGWYGIRKRSEEPVRREIREVGRGGFT</sequence>
<feature type="region of interest" description="Disordered" evidence="1">
    <location>
        <begin position="1"/>
        <end position="87"/>
    </location>
</feature>
<evidence type="ECO:0008006" key="4">
    <source>
        <dbReference type="Google" id="ProtNLM"/>
    </source>
</evidence>
<keyword evidence="2" id="KW-0812">Transmembrane</keyword>
<evidence type="ECO:0000256" key="2">
    <source>
        <dbReference type="SAM" id="Phobius"/>
    </source>
</evidence>
<keyword evidence="2" id="KW-1133">Transmembrane helix</keyword>
<dbReference type="AlphaFoldDB" id="A0A7S3YYM0"/>
<feature type="transmembrane region" description="Helical" evidence="2">
    <location>
        <begin position="484"/>
        <end position="507"/>
    </location>
</feature>
<accession>A0A7S3YYM0</accession>
<protein>
    <recommendedName>
        <fullName evidence="4">Transmembrane protein</fullName>
    </recommendedName>
</protein>
<reference evidence="3" key="1">
    <citation type="submission" date="2021-01" db="EMBL/GenBank/DDBJ databases">
        <authorList>
            <person name="Corre E."/>
            <person name="Pelletier E."/>
            <person name="Niang G."/>
            <person name="Scheremetjew M."/>
            <person name="Finn R."/>
            <person name="Kale V."/>
            <person name="Holt S."/>
            <person name="Cochrane G."/>
            <person name="Meng A."/>
            <person name="Brown T."/>
            <person name="Cohen L."/>
        </authorList>
    </citation>
    <scope>NUCLEOTIDE SEQUENCE</scope>
    <source>
        <strain evidence="3">CCCM811</strain>
    </source>
</reference>
<feature type="compositionally biased region" description="Basic residues" evidence="1">
    <location>
        <begin position="1"/>
        <end position="17"/>
    </location>
</feature>
<organism evidence="3">
    <name type="scientific">Lotharella globosa</name>
    <dbReference type="NCBI Taxonomy" id="91324"/>
    <lineage>
        <taxon>Eukaryota</taxon>
        <taxon>Sar</taxon>
        <taxon>Rhizaria</taxon>
        <taxon>Cercozoa</taxon>
        <taxon>Chlorarachniophyceae</taxon>
        <taxon>Lotharella</taxon>
    </lineage>
</organism>
<gene>
    <name evidence="3" type="ORF">LGLO00237_LOCUS17472</name>
</gene>
<proteinExistence type="predicted"/>
<feature type="compositionally biased region" description="Low complexity" evidence="1">
    <location>
        <begin position="52"/>
        <end position="78"/>
    </location>
</feature>